<dbReference type="Pfam" id="PF01850">
    <property type="entry name" value="PIN"/>
    <property type="match status" value="1"/>
</dbReference>
<dbReference type="AlphaFoldDB" id="A0A1Y1QJ04"/>
<accession>A0A1Y1QJ04</accession>
<dbReference type="Gene3D" id="3.40.50.1010">
    <property type="entry name" value="5'-nuclease"/>
    <property type="match status" value="1"/>
</dbReference>
<sequence>MILVDTSVWIDHLRVKDERLALLLNEVRVCMHPMVWGELACGNLKNRATLLRLWQGLPAITQASHAETMYCLEQRNLMGKGIGYVDLHLLTAVLLSPGTQLWTRDKRLRDIAIELGCGWQESH</sequence>
<evidence type="ECO:0000313" key="2">
    <source>
        <dbReference type="EMBL" id="OQX06832.1"/>
    </source>
</evidence>
<dbReference type="SUPFAM" id="SSF88723">
    <property type="entry name" value="PIN domain-like"/>
    <property type="match status" value="1"/>
</dbReference>
<dbReference type="STRING" id="1123401.GCA_000621325_03573"/>
<dbReference type="InterPro" id="IPR029060">
    <property type="entry name" value="PIN-like_dom_sf"/>
</dbReference>
<gene>
    <name evidence="2" type="ORF">BWK73_29855</name>
</gene>
<evidence type="ECO:0000259" key="1">
    <source>
        <dbReference type="Pfam" id="PF01850"/>
    </source>
</evidence>
<proteinExistence type="predicted"/>
<protein>
    <submittedName>
        <fullName evidence="2">VapC toxin family PIN domain ribonuclease</fullName>
    </submittedName>
</protein>
<reference evidence="2 3" key="1">
    <citation type="submission" date="2017-01" db="EMBL/GenBank/DDBJ databases">
        <title>Novel large sulfur bacteria in the metagenomes of groundwater-fed chemosynthetic microbial mats in the Lake Huron basin.</title>
        <authorList>
            <person name="Sharrar A.M."/>
            <person name="Flood B.E."/>
            <person name="Bailey J.V."/>
            <person name="Jones D.S."/>
            <person name="Biddanda B."/>
            <person name="Ruberg S.A."/>
            <person name="Marcus D.N."/>
            <person name="Dick G.J."/>
        </authorList>
    </citation>
    <scope>NUCLEOTIDE SEQUENCE [LARGE SCALE GENOMIC DNA]</scope>
    <source>
        <strain evidence="2">A8</strain>
    </source>
</reference>
<dbReference type="eggNOG" id="COG1487">
    <property type="taxonomic scope" value="Bacteria"/>
</dbReference>
<evidence type="ECO:0000313" key="3">
    <source>
        <dbReference type="Proteomes" id="UP000192491"/>
    </source>
</evidence>
<dbReference type="Proteomes" id="UP000192491">
    <property type="component" value="Unassembled WGS sequence"/>
</dbReference>
<dbReference type="InterPro" id="IPR002716">
    <property type="entry name" value="PIN_dom"/>
</dbReference>
<organism evidence="2 3">
    <name type="scientific">Thiothrix lacustris</name>
    <dbReference type="NCBI Taxonomy" id="525917"/>
    <lineage>
        <taxon>Bacteria</taxon>
        <taxon>Pseudomonadati</taxon>
        <taxon>Pseudomonadota</taxon>
        <taxon>Gammaproteobacteria</taxon>
        <taxon>Thiotrichales</taxon>
        <taxon>Thiotrichaceae</taxon>
        <taxon>Thiothrix</taxon>
    </lineage>
</organism>
<comment type="caution">
    <text evidence="2">The sequence shown here is derived from an EMBL/GenBank/DDBJ whole genome shotgun (WGS) entry which is preliminary data.</text>
</comment>
<dbReference type="EMBL" id="MTEJ01000229">
    <property type="protein sequence ID" value="OQX06832.1"/>
    <property type="molecule type" value="Genomic_DNA"/>
</dbReference>
<name>A0A1Y1QJ04_9GAMM</name>
<feature type="domain" description="PIN" evidence="1">
    <location>
        <begin position="2"/>
        <end position="112"/>
    </location>
</feature>